<dbReference type="SUPFAM" id="SSF53720">
    <property type="entry name" value="ALDH-like"/>
    <property type="match status" value="1"/>
</dbReference>
<dbReference type="GO" id="GO:0055129">
    <property type="term" value="P:L-proline biosynthetic process"/>
    <property type="evidence" value="ECO:0007669"/>
    <property type="project" value="UniProtKB-UniRule"/>
</dbReference>
<comment type="catalytic activity">
    <reaction evidence="6 7">
        <text>L-glutamate 5-semialdehyde + phosphate + NADP(+) = L-glutamyl 5-phosphate + NADPH + H(+)</text>
        <dbReference type="Rhea" id="RHEA:19541"/>
        <dbReference type="ChEBI" id="CHEBI:15378"/>
        <dbReference type="ChEBI" id="CHEBI:43474"/>
        <dbReference type="ChEBI" id="CHEBI:57783"/>
        <dbReference type="ChEBI" id="CHEBI:58066"/>
        <dbReference type="ChEBI" id="CHEBI:58274"/>
        <dbReference type="ChEBI" id="CHEBI:58349"/>
        <dbReference type="EC" id="1.2.1.41"/>
    </reaction>
</comment>
<accession>A0A562YFB8</accession>
<dbReference type="UniPathway" id="UPA00098">
    <property type="reaction ID" value="UER00360"/>
</dbReference>
<feature type="domain" description="Aldehyde dehydrogenase" evidence="8">
    <location>
        <begin position="5"/>
        <end position="269"/>
    </location>
</feature>
<proteinExistence type="inferred from homology"/>
<comment type="similarity">
    <text evidence="7">Belongs to the gamma-glutamyl phosphate reductase family.</text>
</comment>
<name>A0A562YFB8_9FLAO</name>
<keyword evidence="5 7" id="KW-0560">Oxidoreductase</keyword>
<dbReference type="GO" id="GO:0005737">
    <property type="term" value="C:cytoplasm"/>
    <property type="evidence" value="ECO:0007669"/>
    <property type="project" value="UniProtKB-SubCell"/>
</dbReference>
<keyword evidence="7" id="KW-0963">Cytoplasm</keyword>
<evidence type="ECO:0000256" key="3">
    <source>
        <dbReference type="ARBA" id="ARBA00022650"/>
    </source>
</evidence>
<dbReference type="Proteomes" id="UP000295814">
    <property type="component" value="Unassembled WGS sequence"/>
</dbReference>
<comment type="pathway">
    <text evidence="1 7">Amino-acid biosynthesis; L-proline biosynthesis; L-glutamate 5-semialdehyde from L-glutamate: step 2/2.</text>
</comment>
<dbReference type="GO" id="GO:0004350">
    <property type="term" value="F:glutamate-5-semialdehyde dehydrogenase activity"/>
    <property type="evidence" value="ECO:0007669"/>
    <property type="project" value="UniProtKB-UniRule"/>
</dbReference>
<dbReference type="GO" id="GO:0050661">
    <property type="term" value="F:NADP binding"/>
    <property type="evidence" value="ECO:0007669"/>
    <property type="project" value="InterPro"/>
</dbReference>
<evidence type="ECO:0000256" key="1">
    <source>
        <dbReference type="ARBA" id="ARBA00004985"/>
    </source>
</evidence>
<dbReference type="PANTHER" id="PTHR11063:SF8">
    <property type="entry name" value="DELTA-1-PYRROLINE-5-CARBOXYLATE SYNTHASE"/>
    <property type="match status" value="1"/>
</dbReference>
<evidence type="ECO:0000256" key="7">
    <source>
        <dbReference type="HAMAP-Rule" id="MF_00412"/>
    </source>
</evidence>
<reference evidence="9 10" key="1">
    <citation type="submission" date="2019-07" db="EMBL/GenBank/DDBJ databases">
        <title>Seonamhaeicola sp. W255 draft genome.</title>
        <authorList>
            <person name="Zhang X.-Y."/>
            <person name="Zhang R."/>
            <person name="Zhong Y.-L."/>
            <person name="Du Z.-J."/>
        </authorList>
    </citation>
    <scope>NUCLEOTIDE SEQUENCE [LARGE SCALE GENOMIC DNA]</scope>
    <source>
        <strain evidence="9 10">W255</strain>
    </source>
</reference>
<dbReference type="RefSeq" id="WP_133356170.1">
    <property type="nucleotide sequence ID" value="NZ_SMZJ02000003.1"/>
</dbReference>
<dbReference type="HAMAP" id="MF_00412">
    <property type="entry name" value="ProA"/>
    <property type="match status" value="1"/>
</dbReference>
<dbReference type="OrthoDB" id="9809970at2"/>
<evidence type="ECO:0000256" key="4">
    <source>
        <dbReference type="ARBA" id="ARBA00022857"/>
    </source>
</evidence>
<dbReference type="EMBL" id="SMZJ02000003">
    <property type="protein sequence ID" value="TWO33349.1"/>
    <property type="molecule type" value="Genomic_DNA"/>
</dbReference>
<dbReference type="InterPro" id="IPR016162">
    <property type="entry name" value="Ald_DH_N"/>
</dbReference>
<dbReference type="Gene3D" id="3.40.309.10">
    <property type="entry name" value="Aldehyde Dehydrogenase, Chain A, domain 2"/>
    <property type="match status" value="1"/>
</dbReference>
<dbReference type="PANTHER" id="PTHR11063">
    <property type="entry name" value="GLUTAMATE SEMIALDEHYDE DEHYDROGENASE"/>
    <property type="match status" value="1"/>
</dbReference>
<evidence type="ECO:0000256" key="6">
    <source>
        <dbReference type="ARBA" id="ARBA00049024"/>
    </source>
</evidence>
<dbReference type="Gene3D" id="3.40.605.10">
    <property type="entry name" value="Aldehyde Dehydrogenase, Chain A, domain 1"/>
    <property type="match status" value="1"/>
</dbReference>
<evidence type="ECO:0000256" key="2">
    <source>
        <dbReference type="ARBA" id="ARBA00022605"/>
    </source>
</evidence>
<comment type="function">
    <text evidence="7">Catalyzes the NADPH-dependent reduction of L-glutamate 5-phosphate into L-glutamate 5-semialdehyde and phosphate. The product spontaneously undergoes cyclization to form 1-pyrroline-5-carboxylate.</text>
</comment>
<evidence type="ECO:0000256" key="5">
    <source>
        <dbReference type="ARBA" id="ARBA00023002"/>
    </source>
</evidence>
<gene>
    <name evidence="7" type="primary">proA</name>
    <name evidence="9" type="ORF">E1J38_005505</name>
</gene>
<keyword evidence="4 7" id="KW-0521">NADP</keyword>
<dbReference type="InterPro" id="IPR016163">
    <property type="entry name" value="Ald_DH_C"/>
</dbReference>
<dbReference type="AlphaFoldDB" id="A0A562YFB8"/>
<keyword evidence="3 7" id="KW-0641">Proline biosynthesis</keyword>
<evidence type="ECO:0000259" key="8">
    <source>
        <dbReference type="Pfam" id="PF00171"/>
    </source>
</evidence>
<evidence type="ECO:0000313" key="10">
    <source>
        <dbReference type="Proteomes" id="UP000295814"/>
    </source>
</evidence>
<comment type="subcellular location">
    <subcellularLocation>
        <location evidence="7">Cytoplasm</location>
    </subcellularLocation>
</comment>
<organism evidence="9 10">
    <name type="scientific">Seonamhaeicola sediminis</name>
    <dbReference type="NCBI Taxonomy" id="2528206"/>
    <lineage>
        <taxon>Bacteria</taxon>
        <taxon>Pseudomonadati</taxon>
        <taxon>Bacteroidota</taxon>
        <taxon>Flavobacteriia</taxon>
        <taxon>Flavobacteriales</taxon>
        <taxon>Flavobacteriaceae</taxon>
    </lineage>
</organism>
<dbReference type="InterPro" id="IPR000965">
    <property type="entry name" value="GPR_dom"/>
</dbReference>
<dbReference type="NCBIfam" id="NF001221">
    <property type="entry name" value="PRK00197.1"/>
    <property type="match status" value="1"/>
</dbReference>
<protein>
    <recommendedName>
        <fullName evidence="7">Gamma-glutamyl phosphate reductase</fullName>
        <shortName evidence="7">GPR</shortName>
        <ecNumber evidence="7">1.2.1.41</ecNumber>
    </recommendedName>
    <alternativeName>
        <fullName evidence="7">Glutamate-5-semialdehyde dehydrogenase</fullName>
    </alternativeName>
    <alternativeName>
        <fullName evidence="7">Glutamyl-gamma-semialdehyde dehydrogenase</fullName>
        <shortName evidence="7">GSA dehydrogenase</shortName>
    </alternativeName>
</protein>
<keyword evidence="2 7" id="KW-0028">Amino-acid biosynthesis</keyword>
<dbReference type="Pfam" id="PF00171">
    <property type="entry name" value="Aldedh"/>
    <property type="match status" value="1"/>
</dbReference>
<dbReference type="InterPro" id="IPR012134">
    <property type="entry name" value="Glu-5-SA_DH"/>
</dbReference>
<dbReference type="InterPro" id="IPR016161">
    <property type="entry name" value="Ald_DH/histidinol_DH"/>
</dbReference>
<dbReference type="EC" id="1.2.1.41" evidence="7"/>
<sequence>MNTLLSIETRNAVLLKMAELLEQQRKAIISINKVDLESYKGDDISMYDRLKVDDSKVDEMINAVTHLASQEDPVGVERFSFKHENGMQIYNKTASFGTVLIIYESRPDVTVEAAGIAFKSGNKILLKGGKESLRSNLKIVELWHQALNEEGASTDWVEYLQFNRTETQAFLEKPTQRVDLIVPRGGERLIAFVKEHAACPVIVSGRGNNFVYVHKDADKSTALDVIINGKTAKISACNAVDKVLIDSNLPDKNNFIQTLISKLKEFNVEILGDNQTSKFEEINSFESDDIWYEEFLDYKIVIGEIDSNDSAIAKINTYSGGHSSSIITTDDAEAKTFMENVDTAAVYHNASTRFTDGGQLGLGGELAISTDKLHQRGPIGLQHLVTNKWYVHGNGQIR</sequence>
<evidence type="ECO:0000313" key="9">
    <source>
        <dbReference type="EMBL" id="TWO33349.1"/>
    </source>
</evidence>
<dbReference type="InterPro" id="IPR015590">
    <property type="entry name" value="Aldehyde_DH_dom"/>
</dbReference>
<dbReference type="CDD" id="cd07079">
    <property type="entry name" value="ALDH_F18-19_ProA-GPR"/>
    <property type="match status" value="1"/>
</dbReference>
<dbReference type="NCBIfam" id="TIGR00407">
    <property type="entry name" value="proA"/>
    <property type="match status" value="1"/>
</dbReference>
<comment type="caution">
    <text evidence="9">The sequence shown here is derived from an EMBL/GenBank/DDBJ whole genome shotgun (WGS) entry which is preliminary data.</text>
</comment>
<dbReference type="PIRSF" id="PIRSF000151">
    <property type="entry name" value="GPR"/>
    <property type="match status" value="1"/>
</dbReference>
<keyword evidence="10" id="KW-1185">Reference proteome</keyword>